<dbReference type="AlphaFoldDB" id="A0AB35RMG2"/>
<dbReference type="EMBL" id="JAWJAC010000001">
    <property type="protein sequence ID" value="MDV2861242.1"/>
    <property type="molecule type" value="Genomic_DNA"/>
</dbReference>
<keyword evidence="3" id="KW-1185">Reference proteome</keyword>
<organism evidence="2 3">
    <name type="scientific">Phytobacter ursingii</name>
    <dbReference type="NCBI Taxonomy" id="1972431"/>
    <lineage>
        <taxon>Bacteria</taxon>
        <taxon>Pseudomonadati</taxon>
        <taxon>Pseudomonadota</taxon>
        <taxon>Gammaproteobacteria</taxon>
        <taxon>Enterobacterales</taxon>
        <taxon>Enterobacteriaceae</taxon>
        <taxon>Phytobacter</taxon>
    </lineage>
</organism>
<evidence type="ECO:0000313" key="3">
    <source>
        <dbReference type="Proteomes" id="UP001286589"/>
    </source>
</evidence>
<dbReference type="Proteomes" id="UP001286589">
    <property type="component" value="Unassembled WGS sequence"/>
</dbReference>
<sequence>MLVVIPFTLCSALFYNDSTRERARVAHRHHPGNPGSRQENRRFAVHSSYAV</sequence>
<comment type="caution">
    <text evidence="2">The sequence shown here is derived from an EMBL/GenBank/DDBJ whole genome shotgun (WGS) entry which is preliminary data.</text>
</comment>
<evidence type="ECO:0000256" key="1">
    <source>
        <dbReference type="SAM" id="MobiDB-lite"/>
    </source>
</evidence>
<accession>A0AB35RMG2</accession>
<protein>
    <submittedName>
        <fullName evidence="2">Uncharacterized protein</fullName>
    </submittedName>
</protein>
<reference evidence="2 3" key="1">
    <citation type="submission" date="2023-10" db="EMBL/GenBank/DDBJ databases">
        <title>Phytobacter spp. The emergence of a new genus of hospital-origin enterobacteria encoding carbapenemases in Argentina.</title>
        <authorList>
            <person name="Vay C."/>
            <person name="Almuzara M."/>
            <person name="Traglia G.M."/>
            <person name="Campos J."/>
        </authorList>
    </citation>
    <scope>NUCLEOTIDE SEQUENCE [LARGE SCALE GENOMIC DNA]</scope>
    <source>
        <strain evidence="2 3">CVMA36</strain>
    </source>
</reference>
<evidence type="ECO:0000313" key="2">
    <source>
        <dbReference type="EMBL" id="MDV2861242.1"/>
    </source>
</evidence>
<feature type="region of interest" description="Disordered" evidence="1">
    <location>
        <begin position="25"/>
        <end position="51"/>
    </location>
</feature>
<gene>
    <name evidence="2" type="ORF">R0H02_02025</name>
</gene>
<name>A0AB35RMG2_9ENTR</name>
<proteinExistence type="predicted"/>